<dbReference type="GO" id="GO:0016301">
    <property type="term" value="F:kinase activity"/>
    <property type="evidence" value="ECO:0007669"/>
    <property type="project" value="UniProtKB-KW"/>
</dbReference>
<dbReference type="Pfam" id="PF06580">
    <property type="entry name" value="His_kinase"/>
    <property type="match status" value="1"/>
</dbReference>
<evidence type="ECO:0000313" key="3">
    <source>
        <dbReference type="EMBL" id="MBD1367259.1"/>
    </source>
</evidence>
<gene>
    <name evidence="3" type="ORF">IDJ77_25835</name>
</gene>
<dbReference type="PANTHER" id="PTHR34220:SF7">
    <property type="entry name" value="SENSOR HISTIDINE KINASE YPDA"/>
    <property type="match status" value="1"/>
</dbReference>
<accession>A0ABR7WY95</accession>
<feature type="transmembrane region" description="Helical" evidence="1">
    <location>
        <begin position="45"/>
        <end position="64"/>
    </location>
</feature>
<keyword evidence="1" id="KW-0472">Membrane</keyword>
<dbReference type="EMBL" id="JACWMY010000018">
    <property type="protein sequence ID" value="MBD1367259.1"/>
    <property type="molecule type" value="Genomic_DNA"/>
</dbReference>
<dbReference type="InterPro" id="IPR036890">
    <property type="entry name" value="HATPase_C_sf"/>
</dbReference>
<comment type="caution">
    <text evidence="3">The sequence shown here is derived from an EMBL/GenBank/DDBJ whole genome shotgun (WGS) entry which is preliminary data.</text>
</comment>
<protein>
    <submittedName>
        <fullName evidence="3">Histidine kinase</fullName>
    </submittedName>
</protein>
<organism evidence="3 4">
    <name type="scientific">Mucilaginibacter pankratovii</name>
    <dbReference type="NCBI Taxonomy" id="2772110"/>
    <lineage>
        <taxon>Bacteria</taxon>
        <taxon>Pseudomonadati</taxon>
        <taxon>Bacteroidota</taxon>
        <taxon>Sphingobacteriia</taxon>
        <taxon>Sphingobacteriales</taxon>
        <taxon>Sphingobacteriaceae</taxon>
        <taxon>Mucilaginibacter</taxon>
    </lineage>
</organism>
<feature type="transmembrane region" description="Helical" evidence="1">
    <location>
        <begin position="78"/>
        <end position="97"/>
    </location>
</feature>
<keyword evidence="4" id="KW-1185">Reference proteome</keyword>
<keyword evidence="1" id="KW-0812">Transmembrane</keyword>
<keyword evidence="3" id="KW-0808">Transferase</keyword>
<name>A0ABR7WY95_9SPHI</name>
<keyword evidence="1" id="KW-1133">Transmembrane helix</keyword>
<evidence type="ECO:0000259" key="2">
    <source>
        <dbReference type="Pfam" id="PF06580"/>
    </source>
</evidence>
<dbReference type="Gene3D" id="3.30.565.10">
    <property type="entry name" value="Histidine kinase-like ATPase, C-terminal domain"/>
    <property type="match status" value="1"/>
</dbReference>
<dbReference type="SUPFAM" id="SSF55874">
    <property type="entry name" value="ATPase domain of HSP90 chaperone/DNA topoisomerase II/histidine kinase"/>
    <property type="match status" value="1"/>
</dbReference>
<reference evidence="3 4" key="1">
    <citation type="submission" date="2020-09" db="EMBL/GenBank/DDBJ databases">
        <title>Novel species of Mucilaginibacter isolated from a glacier on the Tibetan Plateau.</title>
        <authorList>
            <person name="Liu Q."/>
            <person name="Xin Y.-H."/>
        </authorList>
    </citation>
    <scope>NUCLEOTIDE SEQUENCE [LARGE SCALE GENOMIC DNA]</scope>
    <source>
        <strain evidence="3 4">ZT4R22</strain>
    </source>
</reference>
<feature type="domain" description="Signal transduction histidine kinase internal region" evidence="2">
    <location>
        <begin position="158"/>
        <end position="237"/>
    </location>
</feature>
<sequence length="338" mass="38629">MDKTEKQICLYSSALLALLLNAGKLLALRDNGILAQYWRFNTAEFIFQVLVNFAFCYLIFYLNLKNQSLSSLRERNKYLPYLGINVLVGLLFMVFFGGIQRRVFRIDEFRQIYWAGYMARFGLTALLTGILTKIILLLRESKRHIRENERLKNAYTIAELELLKEQLNPHFLFNSLSSLSGVVREDPALAQQYIKHLSKVFRYSLDKPANNLVTVADELQMINSFAQLLKMRLEDSFSLTVAISEDYLNFQLPHLSLQPLLENAAKHNSATTANPLRVNIYIDGDEIAVSNNLQPVTAESSGIGLANLNERFKILINKEINIIKSPVTFTVKLPLHHA</sequence>
<feature type="transmembrane region" description="Helical" evidence="1">
    <location>
        <begin position="117"/>
        <end position="138"/>
    </location>
</feature>
<evidence type="ECO:0000313" key="4">
    <source>
        <dbReference type="Proteomes" id="UP000606600"/>
    </source>
</evidence>
<dbReference type="InterPro" id="IPR010559">
    <property type="entry name" value="Sig_transdc_His_kin_internal"/>
</dbReference>
<dbReference type="PANTHER" id="PTHR34220">
    <property type="entry name" value="SENSOR HISTIDINE KINASE YPDA"/>
    <property type="match status" value="1"/>
</dbReference>
<dbReference type="InterPro" id="IPR050640">
    <property type="entry name" value="Bact_2-comp_sensor_kinase"/>
</dbReference>
<dbReference type="Proteomes" id="UP000606600">
    <property type="component" value="Unassembled WGS sequence"/>
</dbReference>
<proteinExistence type="predicted"/>
<evidence type="ECO:0000256" key="1">
    <source>
        <dbReference type="SAM" id="Phobius"/>
    </source>
</evidence>
<keyword evidence="3" id="KW-0418">Kinase</keyword>
<dbReference type="RefSeq" id="WP_191191894.1">
    <property type="nucleotide sequence ID" value="NZ_JACWMY010000018.1"/>
</dbReference>